<dbReference type="AlphaFoldDB" id="A0A6L6YGR5"/>
<dbReference type="OrthoDB" id="9769871at2"/>
<evidence type="ECO:0000313" key="3">
    <source>
        <dbReference type="EMBL" id="MVX56554.1"/>
    </source>
</evidence>
<dbReference type="InterPro" id="IPR003760">
    <property type="entry name" value="PnrA-like"/>
</dbReference>
<dbReference type="Proteomes" id="UP000472580">
    <property type="component" value="Unassembled WGS sequence"/>
</dbReference>
<dbReference type="EMBL" id="WSRP01000012">
    <property type="protein sequence ID" value="MVX56554.1"/>
    <property type="molecule type" value="Genomic_DNA"/>
</dbReference>
<dbReference type="InterPro" id="IPR028082">
    <property type="entry name" value="Peripla_BP_I"/>
</dbReference>
<dbReference type="SUPFAM" id="SSF53822">
    <property type="entry name" value="Periplasmic binding protein-like I"/>
    <property type="match status" value="1"/>
</dbReference>
<keyword evidence="4" id="KW-1185">Reference proteome</keyword>
<keyword evidence="1" id="KW-0732">Signal</keyword>
<feature type="domain" description="ABC transporter substrate-binding protein PnrA-like" evidence="2">
    <location>
        <begin position="82"/>
        <end position="364"/>
    </location>
</feature>
<comment type="caution">
    <text evidence="3">The sequence shown here is derived from an EMBL/GenBank/DDBJ whole genome shotgun (WGS) entry which is preliminary data.</text>
</comment>
<dbReference type="GO" id="GO:0005886">
    <property type="term" value="C:plasma membrane"/>
    <property type="evidence" value="ECO:0007669"/>
    <property type="project" value="InterPro"/>
</dbReference>
<dbReference type="InterPro" id="IPR052910">
    <property type="entry name" value="ABC-Purine-Binding"/>
</dbReference>
<name>A0A6L6YGR5_9BURK</name>
<dbReference type="CDD" id="cd19963">
    <property type="entry name" value="PBP1_BMP-like"/>
    <property type="match status" value="1"/>
</dbReference>
<dbReference type="PANTHER" id="PTHR43208">
    <property type="entry name" value="ABC TRANSPORTER SUBSTRATE-BINDING PROTEIN"/>
    <property type="match status" value="1"/>
</dbReference>
<evidence type="ECO:0000313" key="4">
    <source>
        <dbReference type="Proteomes" id="UP000472580"/>
    </source>
</evidence>
<proteinExistence type="predicted"/>
<accession>A0A6L6YGR5</accession>
<protein>
    <submittedName>
        <fullName evidence="3">BMP family ABC transporter substrate-binding protein</fullName>
    </submittedName>
</protein>
<reference evidence="3 4" key="1">
    <citation type="submission" date="2019-12" db="EMBL/GenBank/DDBJ databases">
        <title>Microbes associate with the intestines of laboratory mice.</title>
        <authorList>
            <person name="Navarre W."/>
            <person name="Wong E."/>
        </authorList>
    </citation>
    <scope>NUCLEOTIDE SEQUENCE [LARGE SCALE GENOMIC DNA]</scope>
    <source>
        <strain evidence="3 4">NM82_D38</strain>
    </source>
</reference>
<dbReference type="Pfam" id="PF02608">
    <property type="entry name" value="Bmp"/>
    <property type="match status" value="1"/>
</dbReference>
<evidence type="ECO:0000256" key="1">
    <source>
        <dbReference type="ARBA" id="ARBA00022729"/>
    </source>
</evidence>
<evidence type="ECO:0000259" key="2">
    <source>
        <dbReference type="Pfam" id="PF02608"/>
    </source>
</evidence>
<sequence>MDSTEYAGFSWKTFYSALTCGLTFITVEINVRTSLKLVAAVAALASVFALSGCDDKKGDASKPADAAKPAAAQKADAKEPLKVGFVYVAPIADVGYTKQHDLGRLYAIEQVGKDKVTTTFVENVPETADAERVIRQMVNDGNKLIFGTSFGYMNYMQKLAKEYPDVKFEHATGYKTAPNMTTYNIRFYEGRYLAGMLAGGATKSNIIGYVAPFPIPEVLQGINAFTLGAKSINPNIQVKVIWTNAWYDPPKDTDSAKTLIGQGADVLTQHTNTSAVASAAESAGKMVIPYNSNMKSVAPNAQIAALVLNWGPYYAKKMQQAVDGKWDKTPVWMHYSDGALSLEGITDKVPADVVKKMEEVKAKLVKGEFHPFTGPIKDNEGKETLKSGDVMNDKDLSTMNYYVDGVIGKVPN</sequence>
<organism evidence="3 4">
    <name type="scientific">Parasutterella muris</name>
    <dbReference type="NCBI Taxonomy" id="2565572"/>
    <lineage>
        <taxon>Bacteria</taxon>
        <taxon>Pseudomonadati</taxon>
        <taxon>Pseudomonadota</taxon>
        <taxon>Betaproteobacteria</taxon>
        <taxon>Burkholderiales</taxon>
        <taxon>Sutterellaceae</taxon>
        <taxon>Parasutterella</taxon>
    </lineage>
</organism>
<dbReference type="Gene3D" id="3.40.50.2300">
    <property type="match status" value="2"/>
</dbReference>
<gene>
    <name evidence="3" type="ORF">E5987_04935</name>
</gene>
<dbReference type="PANTHER" id="PTHR43208:SF1">
    <property type="entry name" value="ABC TRANSPORTER SUBSTRATE-BINDING PROTEIN"/>
    <property type="match status" value="1"/>
</dbReference>